<organism evidence="2 3">
    <name type="scientific">Aldrovandia affinis</name>
    <dbReference type="NCBI Taxonomy" id="143900"/>
    <lineage>
        <taxon>Eukaryota</taxon>
        <taxon>Metazoa</taxon>
        <taxon>Chordata</taxon>
        <taxon>Craniata</taxon>
        <taxon>Vertebrata</taxon>
        <taxon>Euteleostomi</taxon>
        <taxon>Actinopterygii</taxon>
        <taxon>Neopterygii</taxon>
        <taxon>Teleostei</taxon>
        <taxon>Notacanthiformes</taxon>
        <taxon>Halosauridae</taxon>
        <taxon>Aldrovandia</taxon>
    </lineage>
</organism>
<evidence type="ECO:0000256" key="1">
    <source>
        <dbReference type="SAM" id="MobiDB-lite"/>
    </source>
</evidence>
<comment type="caution">
    <text evidence="2">The sequence shown here is derived from an EMBL/GenBank/DDBJ whole genome shotgun (WGS) entry which is preliminary data.</text>
</comment>
<keyword evidence="3" id="KW-1185">Reference proteome</keyword>
<dbReference type="Proteomes" id="UP001221898">
    <property type="component" value="Unassembled WGS sequence"/>
</dbReference>
<sequence>MWRGEAHGLFMRQTMPRHSMLVNLAFMTASFAGSMQRARAWTCGPVVLHSMFGVSGGEGGPVEVAELAEQAGELAGGRELTGQCCRGETAELAGERTSVSEGHERLVGGQRCSDLDPVLVTGTWDSSSELPAGSTQATTRPTASKGTQGSSFSPAGRRHRPSAAKHIGFQAFGRSSK</sequence>
<evidence type="ECO:0000313" key="3">
    <source>
        <dbReference type="Proteomes" id="UP001221898"/>
    </source>
</evidence>
<dbReference type="EMBL" id="JAINUG010000010">
    <property type="protein sequence ID" value="KAJ8415039.1"/>
    <property type="molecule type" value="Genomic_DNA"/>
</dbReference>
<proteinExistence type="predicted"/>
<feature type="compositionally biased region" description="Polar residues" evidence="1">
    <location>
        <begin position="123"/>
        <end position="153"/>
    </location>
</feature>
<evidence type="ECO:0000313" key="2">
    <source>
        <dbReference type="EMBL" id="KAJ8415039.1"/>
    </source>
</evidence>
<name>A0AAD7T5Y9_9TELE</name>
<dbReference type="AlphaFoldDB" id="A0AAD7T5Y9"/>
<accession>A0AAD7T5Y9</accession>
<reference evidence="2" key="1">
    <citation type="journal article" date="2023" name="Science">
        <title>Genome structures resolve the early diversification of teleost fishes.</title>
        <authorList>
            <person name="Parey E."/>
            <person name="Louis A."/>
            <person name="Montfort J."/>
            <person name="Bouchez O."/>
            <person name="Roques C."/>
            <person name="Iampietro C."/>
            <person name="Lluch J."/>
            <person name="Castinel A."/>
            <person name="Donnadieu C."/>
            <person name="Desvignes T."/>
            <person name="Floi Bucao C."/>
            <person name="Jouanno E."/>
            <person name="Wen M."/>
            <person name="Mejri S."/>
            <person name="Dirks R."/>
            <person name="Jansen H."/>
            <person name="Henkel C."/>
            <person name="Chen W.J."/>
            <person name="Zahm M."/>
            <person name="Cabau C."/>
            <person name="Klopp C."/>
            <person name="Thompson A.W."/>
            <person name="Robinson-Rechavi M."/>
            <person name="Braasch I."/>
            <person name="Lecointre G."/>
            <person name="Bobe J."/>
            <person name="Postlethwait J.H."/>
            <person name="Berthelot C."/>
            <person name="Roest Crollius H."/>
            <person name="Guiguen Y."/>
        </authorList>
    </citation>
    <scope>NUCLEOTIDE SEQUENCE</scope>
    <source>
        <strain evidence="2">NC1722</strain>
    </source>
</reference>
<feature type="region of interest" description="Disordered" evidence="1">
    <location>
        <begin position="123"/>
        <end position="177"/>
    </location>
</feature>
<protein>
    <submittedName>
        <fullName evidence="2">Uncharacterized protein</fullName>
    </submittedName>
</protein>
<gene>
    <name evidence="2" type="ORF">AAFF_G00007370</name>
</gene>